<name>A0AAV5F2W1_ELECO</name>
<comment type="caution">
    <text evidence="2">The sequence shown here is derived from an EMBL/GenBank/DDBJ whole genome shotgun (WGS) entry which is preliminary data.</text>
</comment>
<organism evidence="2 3">
    <name type="scientific">Eleusine coracana subsp. coracana</name>
    <dbReference type="NCBI Taxonomy" id="191504"/>
    <lineage>
        <taxon>Eukaryota</taxon>
        <taxon>Viridiplantae</taxon>
        <taxon>Streptophyta</taxon>
        <taxon>Embryophyta</taxon>
        <taxon>Tracheophyta</taxon>
        <taxon>Spermatophyta</taxon>
        <taxon>Magnoliopsida</taxon>
        <taxon>Liliopsida</taxon>
        <taxon>Poales</taxon>
        <taxon>Poaceae</taxon>
        <taxon>PACMAD clade</taxon>
        <taxon>Chloridoideae</taxon>
        <taxon>Cynodonteae</taxon>
        <taxon>Eleusininae</taxon>
        <taxon>Eleusine</taxon>
    </lineage>
</organism>
<feature type="compositionally biased region" description="Low complexity" evidence="1">
    <location>
        <begin position="7"/>
        <end position="27"/>
    </location>
</feature>
<sequence length="127" mass="12509">MVKEPNGVAEAMGAPASAGASAVVEPSKVNASSPGLVKTSQFKKRKVVKVKKTVAAAAAADKVASMSASTVGGDALASGSMPQPAEIAEASPVAQAPKPATDAEESVPAPNASQRSSFSISSKEKSS</sequence>
<evidence type="ECO:0000256" key="1">
    <source>
        <dbReference type="SAM" id="MobiDB-lite"/>
    </source>
</evidence>
<evidence type="ECO:0000313" key="2">
    <source>
        <dbReference type="EMBL" id="GJN29226.1"/>
    </source>
</evidence>
<reference evidence="2" key="2">
    <citation type="submission" date="2021-12" db="EMBL/GenBank/DDBJ databases">
        <title>Resequencing data analysis of finger millet.</title>
        <authorList>
            <person name="Hatakeyama M."/>
            <person name="Aluri S."/>
            <person name="Balachadran M.T."/>
            <person name="Sivarajan S.R."/>
            <person name="Poveda L."/>
            <person name="Shimizu-Inatsugi R."/>
            <person name="Schlapbach R."/>
            <person name="Sreeman S.M."/>
            <person name="Shimizu K.K."/>
        </authorList>
    </citation>
    <scope>NUCLEOTIDE SEQUENCE</scope>
</reference>
<accession>A0AAV5F2W1</accession>
<keyword evidence="3" id="KW-1185">Reference proteome</keyword>
<reference evidence="2" key="1">
    <citation type="journal article" date="2018" name="DNA Res.">
        <title>Multiple hybrid de novo genome assembly of finger millet, an orphan allotetraploid crop.</title>
        <authorList>
            <person name="Hatakeyama M."/>
            <person name="Aluri S."/>
            <person name="Balachadran M.T."/>
            <person name="Sivarajan S.R."/>
            <person name="Patrignani A."/>
            <person name="Gruter S."/>
            <person name="Poveda L."/>
            <person name="Shimizu-Inatsugi R."/>
            <person name="Baeten J."/>
            <person name="Francoijs K.J."/>
            <person name="Nataraja K.N."/>
            <person name="Reddy Y.A.N."/>
            <person name="Phadnis S."/>
            <person name="Ravikumar R.L."/>
            <person name="Schlapbach R."/>
            <person name="Sreeman S.M."/>
            <person name="Shimizu K.K."/>
        </authorList>
    </citation>
    <scope>NUCLEOTIDE SEQUENCE</scope>
</reference>
<feature type="region of interest" description="Disordered" evidence="1">
    <location>
        <begin position="1"/>
        <end position="35"/>
    </location>
</feature>
<gene>
    <name evidence="2" type="primary">gb17426</name>
    <name evidence="2" type="ORF">PR202_gb17426</name>
</gene>
<proteinExistence type="predicted"/>
<protein>
    <submittedName>
        <fullName evidence="2">Uncharacterized protein</fullName>
    </submittedName>
</protein>
<evidence type="ECO:0000313" key="3">
    <source>
        <dbReference type="Proteomes" id="UP001054889"/>
    </source>
</evidence>
<dbReference type="AlphaFoldDB" id="A0AAV5F2W1"/>
<dbReference type="EMBL" id="BQKI01000081">
    <property type="protein sequence ID" value="GJN29226.1"/>
    <property type="molecule type" value="Genomic_DNA"/>
</dbReference>
<feature type="region of interest" description="Disordered" evidence="1">
    <location>
        <begin position="61"/>
        <end position="127"/>
    </location>
</feature>
<dbReference type="Proteomes" id="UP001054889">
    <property type="component" value="Unassembled WGS sequence"/>
</dbReference>